<dbReference type="STRING" id="698492.A0A0E9NMR4"/>
<accession>A0A0E9NMR4</accession>
<name>A0A0E9NMR4_SAICN</name>
<reference evidence="2 3" key="1">
    <citation type="journal article" date="2011" name="J. Gen. Appl. Microbiol.">
        <title>Draft genome sequencing of the enigmatic yeast Saitoella complicata.</title>
        <authorList>
            <person name="Nishida H."/>
            <person name="Hamamoto M."/>
            <person name="Sugiyama J."/>
        </authorList>
    </citation>
    <scope>NUCLEOTIDE SEQUENCE [LARGE SCALE GENOMIC DNA]</scope>
    <source>
        <strain evidence="2 3">NRRL Y-17804</strain>
    </source>
</reference>
<proteinExistence type="predicted"/>
<reference evidence="2 3" key="3">
    <citation type="journal article" date="2015" name="Genome Announc.">
        <title>Draft Genome Sequence of the Archiascomycetous Yeast Saitoella complicata.</title>
        <authorList>
            <person name="Yamauchi K."/>
            <person name="Kondo S."/>
            <person name="Hamamoto M."/>
            <person name="Takahashi Y."/>
            <person name="Ogura Y."/>
            <person name="Hayashi T."/>
            <person name="Nishida H."/>
        </authorList>
    </citation>
    <scope>NUCLEOTIDE SEQUENCE [LARGE SCALE GENOMIC DNA]</scope>
    <source>
        <strain evidence="2 3">NRRL Y-17804</strain>
    </source>
</reference>
<dbReference type="EMBL" id="BACD03000039">
    <property type="protein sequence ID" value="GAO50966.1"/>
    <property type="molecule type" value="Genomic_DNA"/>
</dbReference>
<keyword evidence="3" id="KW-1185">Reference proteome</keyword>
<evidence type="ECO:0000313" key="2">
    <source>
        <dbReference type="EMBL" id="GAO50966.1"/>
    </source>
</evidence>
<protein>
    <submittedName>
        <fullName evidence="2">Uncharacterized protein</fullName>
    </submittedName>
</protein>
<sequence>MPSTVSRFITDPSGIIQDVFDIVQDRFNFEDVATPGFSKTAFNFALQSPKVPLYEKLLKSPLGLTDHGMQNMFTLETVDASTLAVESTHHFFYVRSFRMTVGTLRVMLDAWDIAGQKFAESIIWRNYLELRPHLTSERDVWLRYIGKGGKDETAWTRQVEDMKWRKSGGERACGLIWTPISPQQATWRLLLWPIGRWEDLQLHAKQNIKFFSRSPRSDLSLTSDSLTVQLNQHFGSMGEFAKAHKQTTLGSLSWNKKVVDMMIEQATPPLKFGYPAVLSPFGHKPDRRRIQTISGFLFWPLLHWASCTGIIMEDAGMGRDWRKEQQFAMAQHLVPYYDLFLWPKKERFEQCRGFTAQYLDLVKPVVVVTYGHLIKGSEVDTRAVCLLSEPRCDAIWLTVVSGWRKIKRIYRQVGSSVVYGVVDRLFYANRLHPDHGRLYWGHKLRVRPCADHRTPRYDKSCWEALYVHLKVRDNGSSTCESGSSTLFQHSYGVVENGDVVVFKSDLSSIKPDSLRSHHSSINTFAKSPTSTQCFRFSTSSSFSPQLSPSHSPHPTPTPTRRRMPLFWVPVTYVLEYEDLAGLGDYVDGLDQYAYSSDYYPYQCFDVHPD</sequence>
<dbReference type="Proteomes" id="UP000033140">
    <property type="component" value="Unassembled WGS sequence"/>
</dbReference>
<feature type="compositionally biased region" description="Low complexity" evidence="1">
    <location>
        <begin position="536"/>
        <end position="550"/>
    </location>
</feature>
<reference evidence="2 3" key="2">
    <citation type="journal article" date="2014" name="J. Gen. Appl. Microbiol.">
        <title>The early diverging ascomycetous budding yeast Saitoella complicata has three histone deacetylases belonging to the Clr6, Hos2, and Rpd3 lineages.</title>
        <authorList>
            <person name="Nishida H."/>
            <person name="Matsumoto T."/>
            <person name="Kondo S."/>
            <person name="Hamamoto M."/>
            <person name="Yoshikawa H."/>
        </authorList>
    </citation>
    <scope>NUCLEOTIDE SEQUENCE [LARGE SCALE GENOMIC DNA]</scope>
    <source>
        <strain evidence="2 3">NRRL Y-17804</strain>
    </source>
</reference>
<evidence type="ECO:0000313" key="3">
    <source>
        <dbReference type="Proteomes" id="UP000033140"/>
    </source>
</evidence>
<dbReference type="AlphaFoldDB" id="A0A0E9NMR4"/>
<gene>
    <name evidence="2" type="ORF">G7K_5082-t1</name>
</gene>
<evidence type="ECO:0000256" key="1">
    <source>
        <dbReference type="SAM" id="MobiDB-lite"/>
    </source>
</evidence>
<feature type="region of interest" description="Disordered" evidence="1">
    <location>
        <begin position="536"/>
        <end position="558"/>
    </location>
</feature>
<comment type="caution">
    <text evidence="2">The sequence shown here is derived from an EMBL/GenBank/DDBJ whole genome shotgun (WGS) entry which is preliminary data.</text>
</comment>
<organism evidence="2 3">
    <name type="scientific">Saitoella complicata (strain BCRC 22490 / CBS 7301 / JCM 7358 / NBRC 10748 / NRRL Y-17804)</name>
    <dbReference type="NCBI Taxonomy" id="698492"/>
    <lineage>
        <taxon>Eukaryota</taxon>
        <taxon>Fungi</taxon>
        <taxon>Dikarya</taxon>
        <taxon>Ascomycota</taxon>
        <taxon>Taphrinomycotina</taxon>
        <taxon>Taphrinomycotina incertae sedis</taxon>
        <taxon>Saitoella</taxon>
    </lineage>
</organism>